<dbReference type="AlphaFoldDB" id="A0AAW1A107"/>
<evidence type="ECO:0000313" key="5">
    <source>
        <dbReference type="Proteomes" id="UP001432146"/>
    </source>
</evidence>
<evidence type="ECO:0000256" key="1">
    <source>
        <dbReference type="SAM" id="Coils"/>
    </source>
</evidence>
<organism evidence="4 5">
    <name type="scientific">Tetragonisca angustula</name>
    <dbReference type="NCBI Taxonomy" id="166442"/>
    <lineage>
        <taxon>Eukaryota</taxon>
        <taxon>Metazoa</taxon>
        <taxon>Ecdysozoa</taxon>
        <taxon>Arthropoda</taxon>
        <taxon>Hexapoda</taxon>
        <taxon>Insecta</taxon>
        <taxon>Pterygota</taxon>
        <taxon>Neoptera</taxon>
        <taxon>Endopterygota</taxon>
        <taxon>Hymenoptera</taxon>
        <taxon>Apocrita</taxon>
        <taxon>Aculeata</taxon>
        <taxon>Apoidea</taxon>
        <taxon>Anthophila</taxon>
        <taxon>Apidae</taxon>
        <taxon>Tetragonisca</taxon>
    </lineage>
</organism>
<sequence length="314" mass="36408">MFLQKQSYFSQLARSYPILKLVDVYDRQSFVRAYVLDNVYVCVLMHVLFYAALWYATTVIRRMEKANKEMLKIMEENRTRLEDVVALKDKKGEYDEVVVKVQEAQKLTSQELEDEMRRLSTELINAEGKLSELERVVKKLIFSTCPAGSRARVLRATSLTEKTNTRARVLAKDRREPRPRISRYSSRHFHRPCHRNLRPGNMGSLSLDLLANVVHLPRLQLHLHHQKSDSSNYASVEASSESAIYYQSDKFLWSAGDGRRGSKRRKRHGKFSNGKFSTSTRVNVKKLHEESLKNLTPFTKSLLGLITIFTQEKP</sequence>
<accession>A0AAW1A107</accession>
<name>A0AAW1A107_9HYME</name>
<keyword evidence="3" id="KW-1133">Transmembrane helix</keyword>
<feature type="compositionally biased region" description="Basic residues" evidence="2">
    <location>
        <begin position="261"/>
        <end position="270"/>
    </location>
</feature>
<protein>
    <submittedName>
        <fullName evidence="4">Uncharacterized protein</fullName>
    </submittedName>
</protein>
<keyword evidence="3" id="KW-0472">Membrane</keyword>
<feature type="coiled-coil region" evidence="1">
    <location>
        <begin position="102"/>
        <end position="136"/>
    </location>
</feature>
<feature type="transmembrane region" description="Helical" evidence="3">
    <location>
        <begin position="38"/>
        <end position="60"/>
    </location>
</feature>
<gene>
    <name evidence="4" type="ORF">QLX08_004777</name>
</gene>
<dbReference type="EMBL" id="JAWNGG020000076">
    <property type="protein sequence ID" value="KAK9303550.1"/>
    <property type="molecule type" value="Genomic_DNA"/>
</dbReference>
<feature type="region of interest" description="Disordered" evidence="2">
    <location>
        <begin position="257"/>
        <end position="277"/>
    </location>
</feature>
<comment type="caution">
    <text evidence="4">The sequence shown here is derived from an EMBL/GenBank/DDBJ whole genome shotgun (WGS) entry which is preliminary data.</text>
</comment>
<reference evidence="4 5" key="1">
    <citation type="submission" date="2024-05" db="EMBL/GenBank/DDBJ databases">
        <title>The nuclear and mitochondrial genome assemblies of Tetragonisca angustula (Apidae: Meliponini), a tiny yet remarkable pollinator in the Neotropics.</title>
        <authorList>
            <person name="Ferrari R."/>
            <person name="Ricardo P.C."/>
            <person name="Dias F.C."/>
            <person name="Araujo N.S."/>
            <person name="Soares D.O."/>
            <person name="Zhou Q.-S."/>
            <person name="Zhu C.-D."/>
            <person name="Coutinho L."/>
            <person name="Airas M.C."/>
            <person name="Batista T.M."/>
        </authorList>
    </citation>
    <scope>NUCLEOTIDE SEQUENCE [LARGE SCALE GENOMIC DNA]</scope>
    <source>
        <strain evidence="4">ASF017062</strain>
        <tissue evidence="4">Abdomen</tissue>
    </source>
</reference>
<dbReference type="Proteomes" id="UP001432146">
    <property type="component" value="Unassembled WGS sequence"/>
</dbReference>
<evidence type="ECO:0000256" key="2">
    <source>
        <dbReference type="SAM" id="MobiDB-lite"/>
    </source>
</evidence>
<evidence type="ECO:0000256" key="3">
    <source>
        <dbReference type="SAM" id="Phobius"/>
    </source>
</evidence>
<keyword evidence="3" id="KW-0812">Transmembrane</keyword>
<proteinExistence type="predicted"/>
<keyword evidence="5" id="KW-1185">Reference proteome</keyword>
<evidence type="ECO:0000313" key="4">
    <source>
        <dbReference type="EMBL" id="KAK9303550.1"/>
    </source>
</evidence>
<keyword evidence="1" id="KW-0175">Coiled coil</keyword>